<keyword evidence="2" id="KW-1185">Reference proteome</keyword>
<dbReference type="RefSeq" id="WP_121153517.1">
    <property type="nucleotide sequence ID" value="NZ_RBKT01000001.1"/>
</dbReference>
<dbReference type="EMBL" id="RBKT01000001">
    <property type="protein sequence ID" value="RKR85858.1"/>
    <property type="molecule type" value="Genomic_DNA"/>
</dbReference>
<dbReference type="OrthoDB" id="8990234at2"/>
<dbReference type="InterPro" id="IPR036291">
    <property type="entry name" value="NAD(P)-bd_dom_sf"/>
</dbReference>
<evidence type="ECO:0000313" key="2">
    <source>
        <dbReference type="Proteomes" id="UP000277671"/>
    </source>
</evidence>
<protein>
    <submittedName>
        <fullName evidence="1">Shikimate 5-dehydrogenase</fullName>
    </submittedName>
</protein>
<dbReference type="SUPFAM" id="SSF53223">
    <property type="entry name" value="Aminoacid dehydrogenase-like, N-terminal domain"/>
    <property type="match status" value="1"/>
</dbReference>
<evidence type="ECO:0000313" key="1">
    <source>
        <dbReference type="EMBL" id="RKR85858.1"/>
    </source>
</evidence>
<reference evidence="1 2" key="1">
    <citation type="submission" date="2018-10" db="EMBL/GenBank/DDBJ databases">
        <title>Sequencing the genomes of 1000 actinobacteria strains.</title>
        <authorList>
            <person name="Klenk H.-P."/>
        </authorList>
    </citation>
    <scope>NUCLEOTIDE SEQUENCE [LARGE SCALE GENOMIC DNA]</scope>
    <source>
        <strain evidence="1 2">DSM 45175</strain>
    </source>
</reference>
<dbReference type="Gene3D" id="3.40.50.720">
    <property type="entry name" value="NAD(P)-binding Rossmann-like Domain"/>
    <property type="match status" value="1"/>
</dbReference>
<dbReference type="Gene3D" id="3.40.50.10860">
    <property type="entry name" value="Leucine Dehydrogenase, chain A, domain 1"/>
    <property type="match status" value="1"/>
</dbReference>
<proteinExistence type="predicted"/>
<sequence>MLSTLWFVGVSTGHSLIHEAFPLWMADLGLDLRLVGRDLPLTAPVEAYRSLMSELIADDGVVGAVITSHKVTLLHAAGDLVDQLDPLAAECGEINAVRREQGRLTGFARDPISVGRVVDEIWPDGTNLLCLGSGGTAIALGSHMLTRTVPPERLVFTDPRPDAGRHLRSVLGPRATARRVRLEVHHGDGTWDHLVRDAPAGTLVINATGLGKDRPGSPLSPAPSFPPGVVVWDLNYRGDLALLRQAAAAGVTTYDGWRLFCHGWAAALGPILGLADEANRAERFATLAAPLRGPA</sequence>
<accession>A0A495JBH4</accession>
<dbReference type="InterPro" id="IPR046346">
    <property type="entry name" value="Aminoacid_DH-like_N_sf"/>
</dbReference>
<comment type="caution">
    <text evidence="1">The sequence shown here is derived from an EMBL/GenBank/DDBJ whole genome shotgun (WGS) entry which is preliminary data.</text>
</comment>
<dbReference type="Proteomes" id="UP000277671">
    <property type="component" value="Unassembled WGS sequence"/>
</dbReference>
<name>A0A495JBH4_9ACTN</name>
<dbReference type="AlphaFoldDB" id="A0A495JBH4"/>
<gene>
    <name evidence="1" type="ORF">BDK92_0069</name>
</gene>
<dbReference type="SUPFAM" id="SSF51735">
    <property type="entry name" value="NAD(P)-binding Rossmann-fold domains"/>
    <property type="match status" value="1"/>
</dbReference>
<organism evidence="1 2">
    <name type="scientific">Micromonospora pisi</name>
    <dbReference type="NCBI Taxonomy" id="589240"/>
    <lineage>
        <taxon>Bacteria</taxon>
        <taxon>Bacillati</taxon>
        <taxon>Actinomycetota</taxon>
        <taxon>Actinomycetes</taxon>
        <taxon>Micromonosporales</taxon>
        <taxon>Micromonosporaceae</taxon>
        <taxon>Micromonospora</taxon>
    </lineage>
</organism>